<comment type="caution">
    <text evidence="1">The sequence shown here is derived from an EMBL/GenBank/DDBJ whole genome shotgun (WGS) entry which is preliminary data.</text>
</comment>
<sequence length="141" mass="15085">MILTRSSQRAGIESDSLEADSLISARRFSIILYIQGFMRSQSEAGIPVAHITLGKRGELLAPQLLATAASLSTTAVPSTERGATSAHAAATKQMTLEAVIERTIKYKPGSTRKKEIDACVLQLITTDLQPLSIADNKAFAN</sequence>
<organism evidence="1 2">
    <name type="scientific">Elysia marginata</name>
    <dbReference type="NCBI Taxonomy" id="1093978"/>
    <lineage>
        <taxon>Eukaryota</taxon>
        <taxon>Metazoa</taxon>
        <taxon>Spiralia</taxon>
        <taxon>Lophotrochozoa</taxon>
        <taxon>Mollusca</taxon>
        <taxon>Gastropoda</taxon>
        <taxon>Heterobranchia</taxon>
        <taxon>Euthyneura</taxon>
        <taxon>Panpulmonata</taxon>
        <taxon>Sacoglossa</taxon>
        <taxon>Placobranchoidea</taxon>
        <taxon>Plakobranchidae</taxon>
        <taxon>Elysia</taxon>
    </lineage>
</organism>
<protein>
    <submittedName>
        <fullName evidence="1">Uncharacterized protein</fullName>
    </submittedName>
</protein>
<dbReference type="Proteomes" id="UP000762676">
    <property type="component" value="Unassembled WGS sequence"/>
</dbReference>
<evidence type="ECO:0000313" key="2">
    <source>
        <dbReference type="Proteomes" id="UP000762676"/>
    </source>
</evidence>
<gene>
    <name evidence="1" type="ORF">ElyMa_002112600</name>
</gene>
<proteinExistence type="predicted"/>
<name>A0AAV4FGJ6_9GAST</name>
<keyword evidence="2" id="KW-1185">Reference proteome</keyword>
<dbReference type="AlphaFoldDB" id="A0AAV4FGJ6"/>
<reference evidence="1 2" key="1">
    <citation type="journal article" date="2021" name="Elife">
        <title>Chloroplast acquisition without the gene transfer in kleptoplastic sea slugs, Plakobranchus ocellatus.</title>
        <authorList>
            <person name="Maeda T."/>
            <person name="Takahashi S."/>
            <person name="Yoshida T."/>
            <person name="Shimamura S."/>
            <person name="Takaki Y."/>
            <person name="Nagai Y."/>
            <person name="Toyoda A."/>
            <person name="Suzuki Y."/>
            <person name="Arimoto A."/>
            <person name="Ishii H."/>
            <person name="Satoh N."/>
            <person name="Nishiyama T."/>
            <person name="Hasebe M."/>
            <person name="Maruyama T."/>
            <person name="Minagawa J."/>
            <person name="Obokata J."/>
            <person name="Shigenobu S."/>
        </authorList>
    </citation>
    <scope>NUCLEOTIDE SEQUENCE [LARGE SCALE GENOMIC DNA]</scope>
</reference>
<dbReference type="EMBL" id="BMAT01004364">
    <property type="protein sequence ID" value="GFR72362.1"/>
    <property type="molecule type" value="Genomic_DNA"/>
</dbReference>
<accession>A0AAV4FGJ6</accession>
<evidence type="ECO:0000313" key="1">
    <source>
        <dbReference type="EMBL" id="GFR72362.1"/>
    </source>
</evidence>